<protein>
    <submittedName>
        <fullName evidence="1">Uncharacterized protein</fullName>
    </submittedName>
</protein>
<sequence length="159" mass="17745">MPHGAQCVCQICTCGRHKCPQYRNASNLSLGDDQTSQFQHKASTSSHAVAVTEASRSQESTLDDTRSRYMTSLALKQRNQTSQIFDDVYSNHASEWNRNVKSSENDAYGERARMNSKNGLATSSFAEDVVKDGVVSYKLLITYCLYNSVGDWVCNRALE</sequence>
<name>A0AAN8IYJ8_TRICO</name>
<accession>A0AAN8IYJ8</accession>
<proteinExistence type="predicted"/>
<evidence type="ECO:0000313" key="2">
    <source>
        <dbReference type="Proteomes" id="UP001331761"/>
    </source>
</evidence>
<reference evidence="1 2" key="1">
    <citation type="submission" date="2019-10" db="EMBL/GenBank/DDBJ databases">
        <title>Assembly and Annotation for the nematode Trichostrongylus colubriformis.</title>
        <authorList>
            <person name="Martin J."/>
        </authorList>
    </citation>
    <scope>NUCLEOTIDE SEQUENCE [LARGE SCALE GENOMIC DNA]</scope>
    <source>
        <strain evidence="1">G859</strain>
        <tissue evidence="1">Whole worm</tissue>
    </source>
</reference>
<comment type="caution">
    <text evidence="1">The sequence shown here is derived from an EMBL/GenBank/DDBJ whole genome shotgun (WGS) entry which is preliminary data.</text>
</comment>
<evidence type="ECO:0000313" key="1">
    <source>
        <dbReference type="EMBL" id="KAK5969364.1"/>
    </source>
</evidence>
<organism evidence="1 2">
    <name type="scientific">Trichostrongylus colubriformis</name>
    <name type="common">Black scour worm</name>
    <dbReference type="NCBI Taxonomy" id="6319"/>
    <lineage>
        <taxon>Eukaryota</taxon>
        <taxon>Metazoa</taxon>
        <taxon>Ecdysozoa</taxon>
        <taxon>Nematoda</taxon>
        <taxon>Chromadorea</taxon>
        <taxon>Rhabditida</taxon>
        <taxon>Rhabditina</taxon>
        <taxon>Rhabditomorpha</taxon>
        <taxon>Strongyloidea</taxon>
        <taxon>Trichostrongylidae</taxon>
        <taxon>Trichostrongylus</taxon>
    </lineage>
</organism>
<keyword evidence="2" id="KW-1185">Reference proteome</keyword>
<gene>
    <name evidence="1" type="ORF">GCK32_016603</name>
</gene>
<dbReference type="Proteomes" id="UP001331761">
    <property type="component" value="Unassembled WGS sequence"/>
</dbReference>
<dbReference type="EMBL" id="WIXE01020249">
    <property type="protein sequence ID" value="KAK5969364.1"/>
    <property type="molecule type" value="Genomic_DNA"/>
</dbReference>
<dbReference type="AlphaFoldDB" id="A0AAN8IYJ8"/>